<keyword evidence="4" id="KW-1185">Reference proteome</keyword>
<dbReference type="Pfam" id="PF08583">
    <property type="entry name" value="Cmc1"/>
    <property type="match status" value="1"/>
</dbReference>
<dbReference type="WBParaSite" id="TCONS_00006789.p1">
    <property type="protein sequence ID" value="TCONS_00006789.p1"/>
    <property type="gene ID" value="XLOC_004900"/>
</dbReference>
<sequence length="165" mass="19585">MTSKTEKNNIKLKTDDLSDLKESEIFIDEEGKKHRVRKSVLPQYLAEGPHGLGDPKDRTLRRVEADVIIPNRMNKQIEKVECNTEYMGLVTCLREHGSVIGLKKCKPILDILNECKIKFFNDLDFRSKMTDLYLQERAEIRQYGRTKKQRELDRFREWKKKQEQE</sequence>
<dbReference type="WBParaSite" id="SSTP_0000729700.1">
    <property type="protein sequence ID" value="SSTP_0000729700.1"/>
    <property type="gene ID" value="SSTP_0000729700"/>
</dbReference>
<dbReference type="AlphaFoldDB" id="A0A0K0ECT2"/>
<dbReference type="GO" id="GO:0005739">
    <property type="term" value="C:mitochondrion"/>
    <property type="evidence" value="ECO:0007669"/>
    <property type="project" value="UniProtKB-SubCell"/>
</dbReference>
<evidence type="ECO:0000313" key="5">
    <source>
        <dbReference type="WBParaSite" id="SSTP_0000729700.1"/>
    </source>
</evidence>
<dbReference type="Proteomes" id="UP000035681">
    <property type="component" value="Unplaced"/>
</dbReference>
<comment type="subcellular location">
    <subcellularLocation>
        <location evidence="3">Mitochondrion</location>
    </subcellularLocation>
</comment>
<dbReference type="InterPro" id="IPR013892">
    <property type="entry name" value="Cyt_c_biogenesis_Cmc1-like"/>
</dbReference>
<organism evidence="5">
    <name type="scientific">Strongyloides stercoralis</name>
    <name type="common">Threadworm</name>
    <dbReference type="NCBI Taxonomy" id="6248"/>
    <lineage>
        <taxon>Eukaryota</taxon>
        <taxon>Metazoa</taxon>
        <taxon>Ecdysozoa</taxon>
        <taxon>Nematoda</taxon>
        <taxon>Chromadorea</taxon>
        <taxon>Rhabditida</taxon>
        <taxon>Tylenchina</taxon>
        <taxon>Panagrolaimomorpha</taxon>
        <taxon>Strongyloidoidea</taxon>
        <taxon>Strongyloididae</taxon>
        <taxon>Strongyloides</taxon>
    </lineage>
</organism>
<evidence type="ECO:0000256" key="3">
    <source>
        <dbReference type="RuleBase" id="RU364104"/>
    </source>
</evidence>
<evidence type="ECO:0000256" key="2">
    <source>
        <dbReference type="ARBA" id="ARBA00023157"/>
    </source>
</evidence>
<protein>
    <recommendedName>
        <fullName evidence="3">COX assembly mitochondrial protein</fullName>
    </recommendedName>
</protein>
<evidence type="ECO:0000256" key="1">
    <source>
        <dbReference type="ARBA" id="ARBA00007347"/>
    </source>
</evidence>
<accession>A0A0K0ECT2</accession>
<comment type="similarity">
    <text evidence="1 3">Belongs to the CMC family.</text>
</comment>
<dbReference type="STRING" id="6248.A0A0K0ECT2"/>
<evidence type="ECO:0000313" key="4">
    <source>
        <dbReference type="Proteomes" id="UP000035681"/>
    </source>
</evidence>
<keyword evidence="2" id="KW-1015">Disulfide bond</keyword>
<reference evidence="5" key="1">
    <citation type="submission" date="2015-08" db="UniProtKB">
        <authorList>
            <consortium name="WormBaseParasite"/>
        </authorList>
    </citation>
    <scope>IDENTIFICATION</scope>
</reference>
<name>A0A0K0ECT2_STRER</name>
<keyword evidence="3" id="KW-0496">Mitochondrion</keyword>
<proteinExistence type="inferred from homology"/>